<evidence type="ECO:0000313" key="1">
    <source>
        <dbReference type="EMBL" id="OCH95663.1"/>
    </source>
</evidence>
<organism evidence="1 2">
    <name type="scientific">Obba rivulosa</name>
    <dbReference type="NCBI Taxonomy" id="1052685"/>
    <lineage>
        <taxon>Eukaryota</taxon>
        <taxon>Fungi</taxon>
        <taxon>Dikarya</taxon>
        <taxon>Basidiomycota</taxon>
        <taxon>Agaricomycotina</taxon>
        <taxon>Agaricomycetes</taxon>
        <taxon>Polyporales</taxon>
        <taxon>Gelatoporiaceae</taxon>
        <taxon>Obba</taxon>
    </lineage>
</organism>
<dbReference type="Proteomes" id="UP000250043">
    <property type="component" value="Unassembled WGS sequence"/>
</dbReference>
<gene>
    <name evidence="1" type="ORF">OBBRIDRAFT_496361</name>
</gene>
<protein>
    <submittedName>
        <fullName evidence="1">Uncharacterized protein</fullName>
    </submittedName>
</protein>
<keyword evidence="2" id="KW-1185">Reference proteome</keyword>
<name>A0A8E2J6G4_9APHY</name>
<accession>A0A8E2J6G4</accession>
<evidence type="ECO:0000313" key="2">
    <source>
        <dbReference type="Proteomes" id="UP000250043"/>
    </source>
</evidence>
<reference evidence="1 2" key="1">
    <citation type="submission" date="2016-07" db="EMBL/GenBank/DDBJ databases">
        <title>Draft genome of the white-rot fungus Obba rivulosa 3A-2.</title>
        <authorList>
            <consortium name="DOE Joint Genome Institute"/>
            <person name="Miettinen O."/>
            <person name="Riley R."/>
            <person name="Acob R."/>
            <person name="Barry K."/>
            <person name="Cullen D."/>
            <person name="De Vries R."/>
            <person name="Hainaut M."/>
            <person name="Hatakka A."/>
            <person name="Henrissat B."/>
            <person name="Hilden K."/>
            <person name="Kuo R."/>
            <person name="Labutti K."/>
            <person name="Lipzen A."/>
            <person name="Makela M.R."/>
            <person name="Sandor L."/>
            <person name="Spatafora J.W."/>
            <person name="Grigoriev I.V."/>
            <person name="Hibbett D.S."/>
        </authorList>
    </citation>
    <scope>NUCLEOTIDE SEQUENCE [LARGE SCALE GENOMIC DNA]</scope>
    <source>
        <strain evidence="1 2">3A-2</strain>
    </source>
</reference>
<sequence length="169" mass="18838">MACLAACFSCQGSHGASETKVIQGSGAGWVRWKSGGIPSGQWKRAMHPGWGEALLQQVCRRPLHQIPQTIRTVRRPDESSRRIFVSRCSFRTLRLLLCAYPPRIPAALYPAAITDCNVRKRCTFALLRSRDADTSECCTYRNDKSTDSRSDRADAYPALCLTAHHDGRV</sequence>
<dbReference type="AlphaFoldDB" id="A0A8E2J6G4"/>
<proteinExistence type="predicted"/>
<dbReference type="EMBL" id="KV722334">
    <property type="protein sequence ID" value="OCH95663.1"/>
    <property type="molecule type" value="Genomic_DNA"/>
</dbReference>